<protein>
    <recommendedName>
        <fullName evidence="4">DUF1440 domain-containing protein</fullName>
    </recommendedName>
</protein>
<reference evidence="2 3" key="1">
    <citation type="submission" date="2020-08" db="EMBL/GenBank/DDBJ databases">
        <title>Sequencing the genomes of 1000 actinobacteria strains.</title>
        <authorList>
            <person name="Klenk H.-P."/>
        </authorList>
    </citation>
    <scope>NUCLEOTIDE SEQUENCE [LARGE SCALE GENOMIC DNA]</scope>
    <source>
        <strain evidence="2 3">DSM 45784</strain>
    </source>
</reference>
<dbReference type="RefSeq" id="WP_184877539.1">
    <property type="nucleotide sequence ID" value="NZ_BOOV01000031.1"/>
</dbReference>
<organism evidence="2 3">
    <name type="scientific">Sphaerisporangium siamense</name>
    <dbReference type="NCBI Taxonomy" id="795645"/>
    <lineage>
        <taxon>Bacteria</taxon>
        <taxon>Bacillati</taxon>
        <taxon>Actinomycetota</taxon>
        <taxon>Actinomycetes</taxon>
        <taxon>Streptosporangiales</taxon>
        <taxon>Streptosporangiaceae</taxon>
        <taxon>Sphaerisporangium</taxon>
    </lineage>
</organism>
<feature type="transmembrane region" description="Helical" evidence="1">
    <location>
        <begin position="142"/>
        <end position="160"/>
    </location>
</feature>
<accession>A0A7W7G6Q0</accession>
<dbReference type="AlphaFoldDB" id="A0A7W7G6Q0"/>
<proteinExistence type="predicted"/>
<gene>
    <name evidence="2" type="ORF">BJ982_001317</name>
</gene>
<sequence length="170" mass="17344">MEGSTVCRNLAAGALAGAAGTTALYVVTYLDQVVRGRSPSGLPARTAEELAGKAGIGFGDEERAPNREEAAGALLGILTGVGLGVAYGLLRTGVRDVPEPAAGVGLGLAVTAVANTPMIALGLTDPRTWGAVGWLSDLVPHLAYGLVTAYGFHMTAPTGTRGTRRRRTCR</sequence>
<evidence type="ECO:0000313" key="2">
    <source>
        <dbReference type="EMBL" id="MBB4699773.1"/>
    </source>
</evidence>
<evidence type="ECO:0008006" key="4">
    <source>
        <dbReference type="Google" id="ProtNLM"/>
    </source>
</evidence>
<feature type="transmembrane region" description="Helical" evidence="1">
    <location>
        <begin position="12"/>
        <end position="30"/>
    </location>
</feature>
<comment type="caution">
    <text evidence="2">The sequence shown here is derived from an EMBL/GenBank/DDBJ whole genome shotgun (WGS) entry which is preliminary data.</text>
</comment>
<evidence type="ECO:0000256" key="1">
    <source>
        <dbReference type="SAM" id="Phobius"/>
    </source>
</evidence>
<feature type="transmembrane region" description="Helical" evidence="1">
    <location>
        <begin position="102"/>
        <end position="122"/>
    </location>
</feature>
<dbReference type="Proteomes" id="UP000542210">
    <property type="component" value="Unassembled WGS sequence"/>
</dbReference>
<keyword evidence="3" id="KW-1185">Reference proteome</keyword>
<keyword evidence="1" id="KW-0472">Membrane</keyword>
<name>A0A7W7G6Q0_9ACTN</name>
<evidence type="ECO:0000313" key="3">
    <source>
        <dbReference type="Proteomes" id="UP000542210"/>
    </source>
</evidence>
<keyword evidence="1" id="KW-0812">Transmembrane</keyword>
<feature type="transmembrane region" description="Helical" evidence="1">
    <location>
        <begin position="70"/>
        <end position="90"/>
    </location>
</feature>
<dbReference type="EMBL" id="JACHND010000001">
    <property type="protein sequence ID" value="MBB4699773.1"/>
    <property type="molecule type" value="Genomic_DNA"/>
</dbReference>
<keyword evidence="1" id="KW-1133">Transmembrane helix</keyword>